<evidence type="ECO:0000313" key="3">
    <source>
        <dbReference type="Proteomes" id="UP001213000"/>
    </source>
</evidence>
<keyword evidence="3" id="KW-1185">Reference proteome</keyword>
<accession>A0AAD5VI39</accession>
<evidence type="ECO:0000313" key="2">
    <source>
        <dbReference type="EMBL" id="KAJ3556807.1"/>
    </source>
</evidence>
<protein>
    <submittedName>
        <fullName evidence="2">Uncharacterized protein</fullName>
    </submittedName>
</protein>
<dbReference type="AlphaFoldDB" id="A0AAD5VI39"/>
<reference evidence="2" key="1">
    <citation type="submission" date="2022-07" db="EMBL/GenBank/DDBJ databases">
        <title>Genome Sequence of Leucocoprinus birnbaumii.</title>
        <authorList>
            <person name="Buettner E."/>
        </authorList>
    </citation>
    <scope>NUCLEOTIDE SEQUENCE</scope>
    <source>
        <strain evidence="2">VT141</strain>
    </source>
</reference>
<feature type="region of interest" description="Disordered" evidence="1">
    <location>
        <begin position="78"/>
        <end position="100"/>
    </location>
</feature>
<gene>
    <name evidence="2" type="ORF">NP233_g11901</name>
</gene>
<name>A0AAD5VI39_9AGAR</name>
<evidence type="ECO:0000256" key="1">
    <source>
        <dbReference type="SAM" id="MobiDB-lite"/>
    </source>
</evidence>
<dbReference type="Proteomes" id="UP001213000">
    <property type="component" value="Unassembled WGS sequence"/>
</dbReference>
<sequence length="118" mass="13289">MPCPLVRCRTIDYLDIGLLYGVDDVSATTESYVDPPGPYWNQLFEEELLRRKEEATYKEKQERAAAWAQTLVNASTSRDFLESPPFPPSDDSHGRRGACAAELAPRYPQKAPAWVLVS</sequence>
<comment type="caution">
    <text evidence="2">The sequence shown here is derived from an EMBL/GenBank/DDBJ whole genome shotgun (WGS) entry which is preliminary data.</text>
</comment>
<organism evidence="2 3">
    <name type="scientific">Leucocoprinus birnbaumii</name>
    <dbReference type="NCBI Taxonomy" id="56174"/>
    <lineage>
        <taxon>Eukaryota</taxon>
        <taxon>Fungi</taxon>
        <taxon>Dikarya</taxon>
        <taxon>Basidiomycota</taxon>
        <taxon>Agaricomycotina</taxon>
        <taxon>Agaricomycetes</taxon>
        <taxon>Agaricomycetidae</taxon>
        <taxon>Agaricales</taxon>
        <taxon>Agaricineae</taxon>
        <taxon>Agaricaceae</taxon>
        <taxon>Leucocoprinus</taxon>
    </lineage>
</organism>
<dbReference type="EMBL" id="JANIEX010001543">
    <property type="protein sequence ID" value="KAJ3556807.1"/>
    <property type="molecule type" value="Genomic_DNA"/>
</dbReference>
<proteinExistence type="predicted"/>